<comment type="caution">
    <text evidence="1">The sequence shown here is derived from an EMBL/GenBank/DDBJ whole genome shotgun (WGS) entry which is preliminary data.</text>
</comment>
<name>A0ACC2SN04_9FUNG</name>
<accession>A0ACC2SN04</accession>
<dbReference type="Proteomes" id="UP001165960">
    <property type="component" value="Unassembled WGS sequence"/>
</dbReference>
<sequence length="243" mass="26649">MVFANGQGLGPWPNISRGAKFGIDLKTAYVPILGLGWWALLRFGQYRIICCNLHWLDYFAQAVKRCAEGDADFNGKYVTRDGEVVDYSTGLSYGGSLVQMDISYLLSSSSDQSTKTIPADFIAPTTTTIPFPAGHPISAAFSVDQRDSILPHKIFMGNKPTNSILIRGLLTPATLGALVALYEHKIFVQGAIWNINSFDQWGVELGKQLAKAILPELADSNEVSSHDSSTNGLINYYKRHRSS</sequence>
<organism evidence="1 2">
    <name type="scientific">Entomophthora muscae</name>
    <dbReference type="NCBI Taxonomy" id="34485"/>
    <lineage>
        <taxon>Eukaryota</taxon>
        <taxon>Fungi</taxon>
        <taxon>Fungi incertae sedis</taxon>
        <taxon>Zoopagomycota</taxon>
        <taxon>Entomophthoromycotina</taxon>
        <taxon>Entomophthoromycetes</taxon>
        <taxon>Entomophthorales</taxon>
        <taxon>Entomophthoraceae</taxon>
        <taxon>Entomophthora</taxon>
    </lineage>
</organism>
<dbReference type="EMBL" id="QTSX02004758">
    <property type="protein sequence ID" value="KAJ9063665.1"/>
    <property type="molecule type" value="Genomic_DNA"/>
</dbReference>
<keyword evidence="2" id="KW-1185">Reference proteome</keyword>
<evidence type="ECO:0000313" key="1">
    <source>
        <dbReference type="EMBL" id="KAJ9063665.1"/>
    </source>
</evidence>
<gene>
    <name evidence="1" type="ORF">DSO57_1038528</name>
</gene>
<reference evidence="1" key="1">
    <citation type="submission" date="2022-04" db="EMBL/GenBank/DDBJ databases">
        <title>Genome of the entomopathogenic fungus Entomophthora muscae.</title>
        <authorList>
            <person name="Elya C."/>
            <person name="Lovett B.R."/>
            <person name="Lee E."/>
            <person name="Macias A.M."/>
            <person name="Hajek A.E."/>
            <person name="De Bivort B.L."/>
            <person name="Kasson M.T."/>
            <person name="De Fine Licht H.H."/>
            <person name="Stajich J.E."/>
        </authorList>
    </citation>
    <scope>NUCLEOTIDE SEQUENCE</scope>
    <source>
        <strain evidence="1">Berkeley</strain>
    </source>
</reference>
<protein>
    <submittedName>
        <fullName evidence="1">Uncharacterized protein</fullName>
    </submittedName>
</protein>
<proteinExistence type="predicted"/>
<evidence type="ECO:0000313" key="2">
    <source>
        <dbReference type="Proteomes" id="UP001165960"/>
    </source>
</evidence>